<dbReference type="Proteomes" id="UP000012488">
    <property type="component" value="Chromosome"/>
</dbReference>
<proteinExistence type="predicted"/>
<dbReference type="RefSeq" id="WP_010685522.1">
    <property type="nucleotide sequence ID" value="NZ_CP043538.1"/>
</dbReference>
<evidence type="ECO:0000256" key="1">
    <source>
        <dbReference type="SAM" id="MobiDB-lite"/>
    </source>
</evidence>
<dbReference type="AlphaFoldDB" id="A0A6B9FRX7"/>
<sequence length="61" mass="6405">MAQPIYPDVNTSSASNHATTRPIHRAGEDVDTTDQLPSPYLLGIATAGSFVALLLVKLVIG</sequence>
<evidence type="ECO:0000256" key="2">
    <source>
        <dbReference type="SAM" id="Phobius"/>
    </source>
</evidence>
<organism evidence="3 4">
    <name type="scientific">Methylobacterium mesophilicum SR1.6/6</name>
    <dbReference type="NCBI Taxonomy" id="908290"/>
    <lineage>
        <taxon>Bacteria</taxon>
        <taxon>Pseudomonadati</taxon>
        <taxon>Pseudomonadota</taxon>
        <taxon>Alphaproteobacteria</taxon>
        <taxon>Hyphomicrobiales</taxon>
        <taxon>Methylobacteriaceae</taxon>
        <taxon>Methylobacterium</taxon>
    </lineage>
</organism>
<dbReference type="KEGG" id="mmes:MMSR116_24950"/>
<name>A0A6B9FRX7_9HYPH</name>
<keyword evidence="2" id="KW-1133">Transmembrane helix</keyword>
<gene>
    <name evidence="3" type="ORF">MMSR116_24950</name>
</gene>
<evidence type="ECO:0000313" key="4">
    <source>
        <dbReference type="Proteomes" id="UP000012488"/>
    </source>
</evidence>
<reference evidence="3 4" key="1">
    <citation type="journal article" date="2012" name="Genet. Mol. Biol.">
        <title>Analysis of 16S rRNA and mxaF genes revealing insights into Methylobacterium niche-specific plant association.</title>
        <authorList>
            <person name="Dourado M.N."/>
            <person name="Andreote F.D."/>
            <person name="Dini-Andreote F."/>
            <person name="Conti R."/>
            <person name="Araujo J.M."/>
            <person name="Araujo W.L."/>
        </authorList>
    </citation>
    <scope>NUCLEOTIDE SEQUENCE [LARGE SCALE GENOMIC DNA]</scope>
    <source>
        <strain evidence="3 4">SR1.6/6</strain>
    </source>
</reference>
<accession>A0A6B9FRX7</accession>
<feature type="region of interest" description="Disordered" evidence="1">
    <location>
        <begin position="1"/>
        <end position="32"/>
    </location>
</feature>
<dbReference type="EMBL" id="CP043538">
    <property type="protein sequence ID" value="QGY04792.1"/>
    <property type="molecule type" value="Genomic_DNA"/>
</dbReference>
<protein>
    <submittedName>
        <fullName evidence="3">Uncharacterized protein</fullName>
    </submittedName>
</protein>
<feature type="compositionally biased region" description="Polar residues" evidence="1">
    <location>
        <begin position="9"/>
        <end position="19"/>
    </location>
</feature>
<feature type="transmembrane region" description="Helical" evidence="2">
    <location>
        <begin position="40"/>
        <end position="60"/>
    </location>
</feature>
<keyword evidence="2" id="KW-0812">Transmembrane</keyword>
<reference evidence="3 4" key="2">
    <citation type="journal article" date="2013" name="Genome Announc.">
        <title>Draft Genome Sequence of Methylobacterium mesophilicum Strain SR1.6/6, Isolated from Citrus sinensis.</title>
        <authorList>
            <person name="Marinho Almeida D."/>
            <person name="Dini-Andreote F."/>
            <person name="Camargo Neves A.A."/>
            <person name="Juca Ramos R.T."/>
            <person name="Andreote F.D."/>
            <person name="Carneiro A.R."/>
            <person name="Oliveira de Souza Lima A."/>
            <person name="Caracciolo Gomes de Sa P.H."/>
            <person name="Ribeiro Barbosa M.S."/>
            <person name="Araujo W.L."/>
            <person name="Silva A."/>
        </authorList>
    </citation>
    <scope>NUCLEOTIDE SEQUENCE [LARGE SCALE GENOMIC DNA]</scope>
    <source>
        <strain evidence="3 4">SR1.6/6</strain>
    </source>
</reference>
<evidence type="ECO:0000313" key="3">
    <source>
        <dbReference type="EMBL" id="QGY04792.1"/>
    </source>
</evidence>
<keyword evidence="2" id="KW-0472">Membrane</keyword>
<dbReference type="OrthoDB" id="8004202at2"/>